<proteinExistence type="predicted"/>
<gene>
    <name evidence="1" type="ORF">PQR57_16440</name>
</gene>
<organism evidence="1 2">
    <name type="scientific">Paraburkholderia dipogonis</name>
    <dbReference type="NCBI Taxonomy" id="1211383"/>
    <lineage>
        <taxon>Bacteria</taxon>
        <taxon>Pseudomonadati</taxon>
        <taxon>Pseudomonadota</taxon>
        <taxon>Betaproteobacteria</taxon>
        <taxon>Burkholderiales</taxon>
        <taxon>Burkholderiaceae</taxon>
        <taxon>Paraburkholderia</taxon>
    </lineage>
</organism>
<dbReference type="Proteomes" id="UP001629230">
    <property type="component" value="Unassembled WGS sequence"/>
</dbReference>
<keyword evidence="2" id="KW-1185">Reference proteome</keyword>
<dbReference type="EMBL" id="JAQQEZ010000010">
    <property type="protein sequence ID" value="MFM0002611.1"/>
    <property type="molecule type" value="Genomic_DNA"/>
</dbReference>
<protein>
    <submittedName>
        <fullName evidence="1">Uncharacterized protein</fullName>
    </submittedName>
</protein>
<reference evidence="1 2" key="1">
    <citation type="journal article" date="2024" name="Chem. Sci.">
        <title>Discovery of megapolipeptins by genome mining of a Burkholderiales bacteria collection.</title>
        <authorList>
            <person name="Paulo B.S."/>
            <person name="Recchia M.J.J."/>
            <person name="Lee S."/>
            <person name="Fergusson C.H."/>
            <person name="Romanowski S.B."/>
            <person name="Hernandez A."/>
            <person name="Krull N."/>
            <person name="Liu D.Y."/>
            <person name="Cavanagh H."/>
            <person name="Bos A."/>
            <person name="Gray C.A."/>
            <person name="Murphy B.T."/>
            <person name="Linington R.G."/>
            <person name="Eustaquio A.S."/>
        </authorList>
    </citation>
    <scope>NUCLEOTIDE SEQUENCE [LARGE SCALE GENOMIC DNA]</scope>
    <source>
        <strain evidence="1 2">RL17-350-BIC-A</strain>
    </source>
</reference>
<evidence type="ECO:0000313" key="1">
    <source>
        <dbReference type="EMBL" id="MFM0002611.1"/>
    </source>
</evidence>
<comment type="caution">
    <text evidence="1">The sequence shown here is derived from an EMBL/GenBank/DDBJ whole genome shotgun (WGS) entry which is preliminary data.</text>
</comment>
<dbReference type="RefSeq" id="WP_408177915.1">
    <property type="nucleotide sequence ID" value="NZ_JAQQEZ010000010.1"/>
</dbReference>
<accession>A0ABW9AS51</accession>
<name>A0ABW9AS51_9BURK</name>
<sequence>MTINIEFPRGVGVVTQRAQHVPQKGFFDGSELRRTDFNVAGVQLALRFADSCNADTERLGFPVERAASTDSIGVSIFHAVVVGSTRENL</sequence>
<evidence type="ECO:0000313" key="2">
    <source>
        <dbReference type="Proteomes" id="UP001629230"/>
    </source>
</evidence>